<dbReference type="EMBL" id="OUUZ01000011">
    <property type="protein sequence ID" value="SPQ23712.1"/>
    <property type="molecule type" value="Genomic_DNA"/>
</dbReference>
<organism evidence="18 19">
    <name type="scientific">Thermothielavioides terrestris</name>
    <dbReference type="NCBI Taxonomy" id="2587410"/>
    <lineage>
        <taxon>Eukaryota</taxon>
        <taxon>Fungi</taxon>
        <taxon>Dikarya</taxon>
        <taxon>Ascomycota</taxon>
        <taxon>Pezizomycotina</taxon>
        <taxon>Sordariomycetes</taxon>
        <taxon>Sordariomycetidae</taxon>
        <taxon>Sordariales</taxon>
        <taxon>Chaetomiaceae</taxon>
        <taxon>Thermothielavioides</taxon>
    </lineage>
</organism>
<keyword evidence="7" id="KW-0963">Cytoplasm</keyword>
<evidence type="ECO:0000256" key="6">
    <source>
        <dbReference type="ARBA" id="ARBA00022454"/>
    </source>
</evidence>
<evidence type="ECO:0000313" key="19">
    <source>
        <dbReference type="Proteomes" id="UP000289323"/>
    </source>
</evidence>
<feature type="region of interest" description="Disordered" evidence="17">
    <location>
        <begin position="164"/>
        <end position="298"/>
    </location>
</feature>
<dbReference type="GO" id="GO:0072686">
    <property type="term" value="C:mitotic spindle"/>
    <property type="evidence" value="ECO:0007669"/>
    <property type="project" value="InterPro"/>
</dbReference>
<gene>
    <name evidence="18" type="ORF">TT172_LOCUS6131</name>
</gene>
<comment type="subcellular location">
    <subcellularLocation>
        <location evidence="3">Chromosome</location>
        <location evidence="3">Centromere</location>
        <location evidence="3">Kinetochore</location>
    </subcellularLocation>
    <subcellularLocation>
        <location evidence="2">Cytoplasm</location>
        <location evidence="2">Cytoskeleton</location>
        <location evidence="2">Spindle</location>
    </subcellularLocation>
    <subcellularLocation>
        <location evidence="1">Nucleus</location>
    </subcellularLocation>
</comment>
<keyword evidence="14" id="KW-0539">Nucleus</keyword>
<keyword evidence="11" id="KW-0159">Chromosome partition</keyword>
<feature type="region of interest" description="Disordered" evidence="17">
    <location>
        <begin position="575"/>
        <end position="600"/>
    </location>
</feature>
<evidence type="ECO:0000256" key="5">
    <source>
        <dbReference type="ARBA" id="ARBA00014520"/>
    </source>
</evidence>
<evidence type="ECO:0000313" key="18">
    <source>
        <dbReference type="EMBL" id="SPQ23712.1"/>
    </source>
</evidence>
<feature type="region of interest" description="Disordered" evidence="17">
    <location>
        <begin position="1"/>
        <end position="62"/>
    </location>
</feature>
<feature type="compositionally biased region" description="Basic residues" evidence="17">
    <location>
        <begin position="239"/>
        <end position="270"/>
    </location>
</feature>
<keyword evidence="6" id="KW-0158">Chromosome</keyword>
<comment type="similarity">
    <text evidence="4">Belongs to the DASH complex ASK1 family.</text>
</comment>
<sequence>MPPKKRGGRAGTQAVATPSSAATARDEDAMDVDTPAQTPTAPTPAPAPAPAPPPPPKPLTDPWTDDQIASLFKGVIRWKPAGMHKHFRMLAISEHLRNHGFDPDTWPHTRVPGIWTKLAEFYNLEAVDERENNMDPPEEEGQPRRYIDFGLPWDEFGTLMMERARARPSEAPTSPAQWDPNAPAGGAKKRKRGARESRTRSSTVEDTENEAQTPPAASPTRKTGRGDEARSVPLVEHARPRRSPPQRRKAPRKRSPAVRRRRRKKRKRAHQLLPGVAGEAPEAEELAEGGAAGEAEDADELEKLEQSITLTLQEIDHNFSKAHRIVTTSILPLVEQYGEHSRSVWEATKFWKQFFEASANVSLSGYEELAGGEESTAMTTEEESTVHNETTADYTPRPRSAGRHDHDDSTSESTAIYHGPGSGRQEESVLGDNDGDLTGSTPRLPATKTLSSRPQFAGLSSPFEALKREYDNNKSGDSRTQGQQGAAGEEEEDTELLFQQRTARLPDMSMTPRASLDAGGLGTADDDDDDAIPGKGKNKDPILHRMLDKNYRIMATPHKSAAGISPLRWKIDKLATPGNKGKEKQQTRPIWEDSPTSSPEMAVPQLRSAAFMSPMRAAYRGKAAAAAAAAAAAPRTPGVSVQTPATARKTRDVFGGKQRQEGEATKYADEITWESDSDDFGGMSPPKTIQFALPPSKLLQTPAREASKRIVGDILLTAGEDLENPSEYSPTMVQMNKDILDETF</sequence>
<keyword evidence="9" id="KW-0493">Microtubule</keyword>
<evidence type="ECO:0000256" key="12">
    <source>
        <dbReference type="ARBA" id="ARBA00022838"/>
    </source>
</evidence>
<dbReference type="GO" id="GO:0042729">
    <property type="term" value="C:DASH complex"/>
    <property type="evidence" value="ECO:0007669"/>
    <property type="project" value="InterPro"/>
</dbReference>
<evidence type="ECO:0000256" key="14">
    <source>
        <dbReference type="ARBA" id="ARBA00023242"/>
    </source>
</evidence>
<dbReference type="InterPro" id="IPR012423">
    <property type="entry name" value="Eaf7/MRGBP"/>
</dbReference>
<dbReference type="GO" id="GO:0044732">
    <property type="term" value="C:mitotic spindle pole body"/>
    <property type="evidence" value="ECO:0007669"/>
    <property type="project" value="TreeGrafter"/>
</dbReference>
<accession>A0A3S4F3S0</accession>
<dbReference type="Pfam" id="PF08655">
    <property type="entry name" value="DASH_Ask1"/>
    <property type="match status" value="1"/>
</dbReference>
<dbReference type="AlphaFoldDB" id="A0A3S4F3S0"/>
<keyword evidence="8" id="KW-0132">Cell division</keyword>
<evidence type="ECO:0000256" key="15">
    <source>
        <dbReference type="ARBA" id="ARBA00023306"/>
    </source>
</evidence>
<evidence type="ECO:0000256" key="16">
    <source>
        <dbReference type="ARBA" id="ARBA00023328"/>
    </source>
</evidence>
<feature type="compositionally biased region" description="Basic and acidic residues" evidence="17">
    <location>
        <begin position="465"/>
        <end position="477"/>
    </location>
</feature>
<dbReference type="Pfam" id="PF07904">
    <property type="entry name" value="Eaf7"/>
    <property type="match status" value="1"/>
</dbReference>
<dbReference type="GO" id="GO:0043189">
    <property type="term" value="C:H4/H2A histone acetyltransferase complex"/>
    <property type="evidence" value="ECO:0007669"/>
    <property type="project" value="InterPro"/>
</dbReference>
<dbReference type="InterPro" id="IPR013964">
    <property type="entry name" value="DASH_Ask1"/>
</dbReference>
<dbReference type="GO" id="GO:0005874">
    <property type="term" value="C:microtubule"/>
    <property type="evidence" value="ECO:0007669"/>
    <property type="project" value="UniProtKB-KW"/>
</dbReference>
<evidence type="ECO:0000256" key="10">
    <source>
        <dbReference type="ARBA" id="ARBA00022776"/>
    </source>
</evidence>
<evidence type="ECO:0000256" key="8">
    <source>
        <dbReference type="ARBA" id="ARBA00022618"/>
    </source>
</evidence>
<evidence type="ECO:0000256" key="7">
    <source>
        <dbReference type="ARBA" id="ARBA00022490"/>
    </source>
</evidence>
<dbReference type="Proteomes" id="UP000289323">
    <property type="component" value="Unassembled WGS sequence"/>
</dbReference>
<evidence type="ECO:0000256" key="3">
    <source>
        <dbReference type="ARBA" id="ARBA00004629"/>
    </source>
</evidence>
<evidence type="ECO:0000256" key="4">
    <source>
        <dbReference type="ARBA" id="ARBA00010731"/>
    </source>
</evidence>
<dbReference type="GO" id="GO:0006355">
    <property type="term" value="P:regulation of DNA-templated transcription"/>
    <property type="evidence" value="ECO:0007669"/>
    <property type="project" value="InterPro"/>
</dbReference>
<keyword evidence="13" id="KW-0206">Cytoskeleton</keyword>
<feature type="region of interest" description="Disordered" evidence="17">
    <location>
        <begin position="371"/>
        <end position="541"/>
    </location>
</feature>
<keyword evidence="12" id="KW-0995">Kinetochore</keyword>
<dbReference type="PANTHER" id="PTHR28200">
    <property type="entry name" value="DASH COMPLEX SUBUNIT ASK1"/>
    <property type="match status" value="1"/>
</dbReference>
<evidence type="ECO:0000256" key="11">
    <source>
        <dbReference type="ARBA" id="ARBA00022829"/>
    </source>
</evidence>
<protein>
    <recommendedName>
        <fullName evidence="5">DASH complex subunit ASK1</fullName>
    </recommendedName>
</protein>
<keyword evidence="10" id="KW-0498">Mitosis</keyword>
<evidence type="ECO:0000256" key="13">
    <source>
        <dbReference type="ARBA" id="ARBA00023212"/>
    </source>
</evidence>
<proteinExistence type="inferred from homology"/>
<dbReference type="PANTHER" id="PTHR28200:SF1">
    <property type="entry name" value="DASH COMPLEX SUBUNIT ASK1"/>
    <property type="match status" value="1"/>
</dbReference>
<keyword evidence="15" id="KW-0131">Cell cycle</keyword>
<reference evidence="18 19" key="1">
    <citation type="submission" date="2018-04" db="EMBL/GenBank/DDBJ databases">
        <authorList>
            <person name="Huttner S."/>
            <person name="Dainat J."/>
        </authorList>
    </citation>
    <scope>NUCLEOTIDE SEQUENCE [LARGE SCALE GENOMIC DNA]</scope>
</reference>
<feature type="compositionally biased region" description="Pro residues" evidence="17">
    <location>
        <begin position="41"/>
        <end position="59"/>
    </location>
</feature>
<dbReference type="GO" id="GO:0051301">
    <property type="term" value="P:cell division"/>
    <property type="evidence" value="ECO:0007669"/>
    <property type="project" value="UniProtKB-KW"/>
</dbReference>
<evidence type="ECO:0000256" key="2">
    <source>
        <dbReference type="ARBA" id="ARBA00004186"/>
    </source>
</evidence>
<evidence type="ECO:0000256" key="9">
    <source>
        <dbReference type="ARBA" id="ARBA00022701"/>
    </source>
</evidence>
<dbReference type="GO" id="GO:0008608">
    <property type="term" value="P:attachment of spindle microtubules to kinetochore"/>
    <property type="evidence" value="ECO:0007669"/>
    <property type="project" value="InterPro"/>
</dbReference>
<evidence type="ECO:0000256" key="17">
    <source>
        <dbReference type="SAM" id="MobiDB-lite"/>
    </source>
</evidence>
<keyword evidence="16" id="KW-0137">Centromere</keyword>
<name>A0A3S4F3S0_9PEZI</name>
<evidence type="ECO:0000256" key="1">
    <source>
        <dbReference type="ARBA" id="ARBA00004123"/>
    </source>
</evidence>